<evidence type="ECO:0000256" key="2">
    <source>
        <dbReference type="SAM" id="SignalP"/>
    </source>
</evidence>
<dbReference type="AlphaFoldDB" id="A0A6G6W8X4"/>
<reference evidence="3 4" key="1">
    <citation type="submission" date="2020-02" db="EMBL/GenBank/DDBJ databases">
        <title>Full genome sequence of Nocardioides sp. R-3366.</title>
        <authorList>
            <person name="Im W.-T."/>
        </authorList>
    </citation>
    <scope>NUCLEOTIDE SEQUENCE [LARGE SCALE GENOMIC DNA]</scope>
    <source>
        <strain evidence="3 4">R-3366</strain>
    </source>
</reference>
<accession>A0A6G6W8X4</accession>
<evidence type="ECO:0000256" key="1">
    <source>
        <dbReference type="SAM" id="MobiDB-lite"/>
    </source>
</evidence>
<keyword evidence="2" id="KW-0732">Signal</keyword>
<proteinExistence type="predicted"/>
<feature type="chain" id="PRO_5026148479" description="Lipoprotein" evidence="2">
    <location>
        <begin position="31"/>
        <end position="247"/>
    </location>
</feature>
<feature type="signal peptide" evidence="2">
    <location>
        <begin position="1"/>
        <end position="30"/>
    </location>
</feature>
<feature type="region of interest" description="Disordered" evidence="1">
    <location>
        <begin position="33"/>
        <end position="54"/>
    </location>
</feature>
<dbReference type="PROSITE" id="PS51257">
    <property type="entry name" value="PROKAR_LIPOPROTEIN"/>
    <property type="match status" value="1"/>
</dbReference>
<sequence>MTRRSSRTPRALLAAGVLSLALLGSGCSQLGLSDDDKSSDAKPTPSASPTAAQPAFDSQFTRDGTFQSHITLDQAPGMDFVYTLYPTKSTPRTNEWYPKGGKYFSFTFQAYDLSQDIRAPFKTKRKVYLSHVAVTSATTTSNGGATESPYTLDAKAPKVTFDPQPLTTKWGMLITSPKGAFELRNQEIGDVSDDTIGVTLTLTADVAVETAAGSGKFTRQQVTQQVPIAIFASDQPTTSQSIPVDAN</sequence>
<organism evidence="3 4">
    <name type="scientific">Nocardioides anomalus</name>
    <dbReference type="NCBI Taxonomy" id="2712223"/>
    <lineage>
        <taxon>Bacteria</taxon>
        <taxon>Bacillati</taxon>
        <taxon>Actinomycetota</taxon>
        <taxon>Actinomycetes</taxon>
        <taxon>Propionibacteriales</taxon>
        <taxon>Nocardioidaceae</taxon>
        <taxon>Nocardioides</taxon>
    </lineage>
</organism>
<dbReference type="KEGG" id="nano:G5V58_02535"/>
<name>A0A6G6W8X4_9ACTN</name>
<protein>
    <recommendedName>
        <fullName evidence="5">Lipoprotein</fullName>
    </recommendedName>
</protein>
<evidence type="ECO:0000313" key="3">
    <source>
        <dbReference type="EMBL" id="QIG41801.1"/>
    </source>
</evidence>
<dbReference type="EMBL" id="CP049257">
    <property type="protein sequence ID" value="QIG41801.1"/>
    <property type="molecule type" value="Genomic_DNA"/>
</dbReference>
<dbReference type="RefSeq" id="WP_165228480.1">
    <property type="nucleotide sequence ID" value="NZ_CP049257.1"/>
</dbReference>
<feature type="compositionally biased region" description="Low complexity" evidence="1">
    <location>
        <begin position="41"/>
        <end position="54"/>
    </location>
</feature>
<keyword evidence="4" id="KW-1185">Reference proteome</keyword>
<evidence type="ECO:0008006" key="5">
    <source>
        <dbReference type="Google" id="ProtNLM"/>
    </source>
</evidence>
<evidence type="ECO:0000313" key="4">
    <source>
        <dbReference type="Proteomes" id="UP000502996"/>
    </source>
</evidence>
<gene>
    <name evidence="3" type="ORF">G5V58_02535</name>
</gene>
<dbReference type="Proteomes" id="UP000502996">
    <property type="component" value="Chromosome"/>
</dbReference>